<dbReference type="AlphaFoldDB" id="A0ABD0XMC5"/>
<reference evidence="2 3" key="1">
    <citation type="submission" date="2024-06" db="EMBL/GenBank/DDBJ databases">
        <authorList>
            <person name="Pan Q."/>
            <person name="Wen M."/>
            <person name="Jouanno E."/>
            <person name="Zahm M."/>
            <person name="Klopp C."/>
            <person name="Cabau C."/>
            <person name="Louis A."/>
            <person name="Berthelot C."/>
            <person name="Parey E."/>
            <person name="Roest Crollius H."/>
            <person name="Montfort J."/>
            <person name="Robinson-Rechavi M."/>
            <person name="Bouchez O."/>
            <person name="Lampietro C."/>
            <person name="Lopez Roques C."/>
            <person name="Donnadieu C."/>
            <person name="Postlethwait J."/>
            <person name="Bobe J."/>
            <person name="Verreycken H."/>
            <person name="Guiguen Y."/>
        </authorList>
    </citation>
    <scope>NUCLEOTIDE SEQUENCE [LARGE SCALE GENOMIC DNA]</scope>
    <source>
        <strain evidence="2">Up_M1</strain>
        <tissue evidence="2">Testis</tissue>
    </source>
</reference>
<gene>
    <name evidence="2" type="ORF">UPYG_G00095370</name>
</gene>
<evidence type="ECO:0000256" key="1">
    <source>
        <dbReference type="SAM" id="MobiDB-lite"/>
    </source>
</evidence>
<evidence type="ECO:0000313" key="2">
    <source>
        <dbReference type="EMBL" id="KAL0992586.1"/>
    </source>
</evidence>
<name>A0ABD0XMC5_UMBPY</name>
<protein>
    <submittedName>
        <fullName evidence="2">Uncharacterized protein</fullName>
    </submittedName>
</protein>
<evidence type="ECO:0000313" key="3">
    <source>
        <dbReference type="Proteomes" id="UP001557470"/>
    </source>
</evidence>
<organism evidence="2 3">
    <name type="scientific">Umbra pygmaea</name>
    <name type="common">Eastern mudminnow</name>
    <dbReference type="NCBI Taxonomy" id="75934"/>
    <lineage>
        <taxon>Eukaryota</taxon>
        <taxon>Metazoa</taxon>
        <taxon>Chordata</taxon>
        <taxon>Craniata</taxon>
        <taxon>Vertebrata</taxon>
        <taxon>Euteleostomi</taxon>
        <taxon>Actinopterygii</taxon>
        <taxon>Neopterygii</taxon>
        <taxon>Teleostei</taxon>
        <taxon>Protacanthopterygii</taxon>
        <taxon>Esociformes</taxon>
        <taxon>Umbridae</taxon>
        <taxon>Umbra</taxon>
    </lineage>
</organism>
<dbReference type="EMBL" id="JAGEUA010000003">
    <property type="protein sequence ID" value="KAL0992586.1"/>
    <property type="molecule type" value="Genomic_DNA"/>
</dbReference>
<feature type="compositionally biased region" description="Polar residues" evidence="1">
    <location>
        <begin position="38"/>
        <end position="50"/>
    </location>
</feature>
<feature type="region of interest" description="Disordered" evidence="1">
    <location>
        <begin position="1"/>
        <end position="82"/>
    </location>
</feature>
<sequence length="126" mass="13843">MSLSGENMDTDPASKICHSGHKETKANSPIHQERPASSGPSCVSIKSVQSMGPPETFREEPYSPIHQERPASSGPSCVSMKSVRSMEVPTHFREEPYSPIHQERPASSIPSCNVLVWGVHREEDTC</sequence>
<comment type="caution">
    <text evidence="2">The sequence shown here is derived from an EMBL/GenBank/DDBJ whole genome shotgun (WGS) entry which is preliminary data.</text>
</comment>
<feature type="compositionally biased region" description="Basic and acidic residues" evidence="1">
    <location>
        <begin position="56"/>
        <end position="69"/>
    </location>
</feature>
<proteinExistence type="predicted"/>
<accession>A0ABD0XMC5</accession>
<dbReference type="Proteomes" id="UP001557470">
    <property type="component" value="Unassembled WGS sequence"/>
</dbReference>
<keyword evidence="3" id="KW-1185">Reference proteome</keyword>